<evidence type="ECO:0000256" key="16">
    <source>
        <dbReference type="ARBA" id="ARBA00023180"/>
    </source>
</evidence>
<feature type="compositionally biased region" description="Basic and acidic residues" evidence="22">
    <location>
        <begin position="1110"/>
        <end position="1123"/>
    </location>
</feature>
<keyword evidence="5" id="KW-0254">Endocytosis</keyword>
<dbReference type="SUPFAM" id="SSF52540">
    <property type="entry name" value="P-loop containing nucleoside triphosphate hydrolases"/>
    <property type="match status" value="1"/>
</dbReference>
<dbReference type="PROSITE" id="PS51718">
    <property type="entry name" value="G_DYNAMIN_2"/>
    <property type="match status" value="1"/>
</dbReference>
<dbReference type="PRINTS" id="PR00195">
    <property type="entry name" value="DYNAMIN"/>
</dbReference>
<dbReference type="InterPro" id="IPR000375">
    <property type="entry name" value="Dynamin_stalk"/>
</dbReference>
<dbReference type="PANTHER" id="PTHR11566">
    <property type="entry name" value="DYNAMIN"/>
    <property type="match status" value="1"/>
</dbReference>
<dbReference type="GO" id="GO:0008017">
    <property type="term" value="F:microtubule binding"/>
    <property type="evidence" value="ECO:0007669"/>
    <property type="project" value="TreeGrafter"/>
</dbReference>
<evidence type="ECO:0000313" key="28">
    <source>
        <dbReference type="Proteomes" id="UP001239994"/>
    </source>
</evidence>
<keyword evidence="6" id="KW-0812">Transmembrane</keyword>
<comment type="caution">
    <text evidence="27">The sequence shown here is derived from an EMBL/GenBank/DDBJ whole genome shotgun (WGS) entry which is preliminary data.</text>
</comment>
<evidence type="ECO:0000256" key="14">
    <source>
        <dbReference type="ARBA" id="ARBA00023136"/>
    </source>
</evidence>
<keyword evidence="16" id="KW-0325">Glycoprotein</keyword>
<dbReference type="Gene3D" id="2.30.29.30">
    <property type="entry name" value="Pleckstrin-homology domain (PH domain)/Phosphotyrosine-binding domain (PTB)"/>
    <property type="match status" value="2"/>
</dbReference>
<feature type="compositionally biased region" description="Polar residues" evidence="22">
    <location>
        <begin position="1701"/>
        <end position="1710"/>
    </location>
</feature>
<dbReference type="GO" id="GO:0016185">
    <property type="term" value="P:synaptic vesicle budding from presynaptic endocytic zone membrane"/>
    <property type="evidence" value="ECO:0007669"/>
    <property type="project" value="TreeGrafter"/>
</dbReference>
<feature type="compositionally biased region" description="Low complexity" evidence="22">
    <location>
        <begin position="810"/>
        <end position="824"/>
    </location>
</feature>
<feature type="region of interest" description="Disordered" evidence="22">
    <location>
        <begin position="1536"/>
        <end position="1565"/>
    </location>
</feature>
<gene>
    <name evidence="27" type="ORF">P4O66_008673</name>
</gene>
<dbReference type="InterPro" id="IPR022812">
    <property type="entry name" value="Dynamin"/>
</dbReference>
<dbReference type="InterPro" id="IPR045063">
    <property type="entry name" value="Dynamin_N"/>
</dbReference>
<feature type="compositionally biased region" description="Polar residues" evidence="22">
    <location>
        <begin position="1952"/>
        <end position="1965"/>
    </location>
</feature>
<feature type="region of interest" description="Disordered" evidence="22">
    <location>
        <begin position="1088"/>
        <end position="1124"/>
    </location>
</feature>
<feature type="domain" description="Dynamin-type G" evidence="26">
    <location>
        <begin position="28"/>
        <end position="294"/>
    </location>
</feature>
<feature type="region of interest" description="Disordered" evidence="22">
    <location>
        <begin position="1946"/>
        <end position="1966"/>
    </location>
</feature>
<dbReference type="CDD" id="cd08771">
    <property type="entry name" value="DLP_1"/>
    <property type="match status" value="1"/>
</dbReference>
<evidence type="ECO:0000259" key="26">
    <source>
        <dbReference type="PROSITE" id="PS51718"/>
    </source>
</evidence>
<evidence type="ECO:0000256" key="9">
    <source>
        <dbReference type="ARBA" id="ARBA00022741"/>
    </source>
</evidence>
<dbReference type="InterPro" id="IPR030381">
    <property type="entry name" value="G_DYNAMIN_dom"/>
</dbReference>
<evidence type="ECO:0000256" key="2">
    <source>
        <dbReference type="ARBA" id="ARBA00004496"/>
    </source>
</evidence>
<feature type="compositionally biased region" description="Basic and acidic residues" evidence="22">
    <location>
        <begin position="1157"/>
        <end position="1168"/>
    </location>
</feature>
<keyword evidence="15" id="KW-0505">Motor protein</keyword>
<feature type="coiled-coil region" evidence="21">
    <location>
        <begin position="2064"/>
        <end position="2134"/>
    </location>
</feature>
<dbReference type="Gene3D" id="1.20.120.1240">
    <property type="entry name" value="Dynamin, middle domain"/>
    <property type="match status" value="1"/>
</dbReference>
<evidence type="ECO:0000256" key="7">
    <source>
        <dbReference type="ARBA" id="ARBA00022701"/>
    </source>
</evidence>
<feature type="domain" description="SUN" evidence="25">
    <location>
        <begin position="1346"/>
        <end position="1508"/>
    </location>
</feature>
<dbReference type="SMART" id="SM00302">
    <property type="entry name" value="GED"/>
    <property type="match status" value="1"/>
</dbReference>
<keyword evidence="13 20" id="KW-0342">GTP-binding</keyword>
<dbReference type="SMART" id="SM00233">
    <property type="entry name" value="PH"/>
    <property type="match status" value="1"/>
</dbReference>
<keyword evidence="12" id="KW-1133">Transmembrane helix</keyword>
<dbReference type="FunFam" id="1.20.120.1240:FF:000028">
    <property type="entry name" value="Dynamin 1"/>
    <property type="match status" value="1"/>
</dbReference>
<dbReference type="InterPro" id="IPR011993">
    <property type="entry name" value="PH-like_dom_sf"/>
</dbReference>
<dbReference type="GO" id="GO:0005789">
    <property type="term" value="C:endoplasmic reticulum membrane"/>
    <property type="evidence" value="ECO:0007669"/>
    <property type="project" value="UniProtKB-SubCell"/>
</dbReference>
<comment type="subcellular location">
    <subcellularLocation>
        <location evidence="2">Cytoplasm</location>
    </subcellularLocation>
    <subcellularLocation>
        <location evidence="17">Endomembrane system</location>
        <topology evidence="17">Single-pass type I membrane protein</topology>
    </subcellularLocation>
    <subcellularLocation>
        <location evidence="1">Endoplasmic reticulum membrane</location>
        <topology evidence="1">Single-pass membrane protein</topology>
    </subcellularLocation>
</comment>
<feature type="region of interest" description="Disordered" evidence="22">
    <location>
        <begin position="1690"/>
        <end position="1723"/>
    </location>
</feature>
<dbReference type="InterPro" id="IPR019762">
    <property type="entry name" value="Dynamin_GTPase_CS"/>
</dbReference>
<dbReference type="Gene3D" id="3.40.50.300">
    <property type="entry name" value="P-loop containing nucleotide triphosphate hydrolases"/>
    <property type="match status" value="1"/>
</dbReference>
<dbReference type="PROSITE" id="PS00410">
    <property type="entry name" value="G_DYNAMIN_1"/>
    <property type="match status" value="1"/>
</dbReference>
<evidence type="ECO:0000256" key="3">
    <source>
        <dbReference type="ARBA" id="ARBA00011980"/>
    </source>
</evidence>
<reference evidence="27" key="1">
    <citation type="submission" date="2023-03" db="EMBL/GenBank/DDBJ databases">
        <title>Electrophorus voltai genome.</title>
        <authorList>
            <person name="Bian C."/>
        </authorList>
    </citation>
    <scope>NUCLEOTIDE SEQUENCE</scope>
    <source>
        <strain evidence="27">CB-2022</strain>
        <tissue evidence="27">Muscle</tissue>
    </source>
</reference>
<dbReference type="PROSITE" id="PS51469">
    <property type="entry name" value="SUN"/>
    <property type="match status" value="1"/>
</dbReference>
<evidence type="ECO:0000256" key="18">
    <source>
        <dbReference type="ARBA" id="ARBA00061226"/>
    </source>
</evidence>
<dbReference type="InterPro" id="IPR020850">
    <property type="entry name" value="GED_dom"/>
</dbReference>
<protein>
    <recommendedName>
        <fullName evidence="3">dynamin GTPase</fullName>
        <ecNumber evidence="3">3.6.5.5</ecNumber>
    </recommendedName>
</protein>
<dbReference type="InterPro" id="IPR003130">
    <property type="entry name" value="GED"/>
</dbReference>
<evidence type="ECO:0000256" key="8">
    <source>
        <dbReference type="ARBA" id="ARBA00022729"/>
    </source>
</evidence>
<dbReference type="Pfam" id="PF02212">
    <property type="entry name" value="GED"/>
    <property type="match status" value="1"/>
</dbReference>
<evidence type="ECO:0000256" key="6">
    <source>
        <dbReference type="ARBA" id="ARBA00022692"/>
    </source>
</evidence>
<dbReference type="GO" id="GO:0031623">
    <property type="term" value="P:receptor internalization"/>
    <property type="evidence" value="ECO:0007669"/>
    <property type="project" value="TreeGrafter"/>
</dbReference>
<dbReference type="Pfam" id="PF00169">
    <property type="entry name" value="PH"/>
    <property type="match status" value="1"/>
</dbReference>
<dbReference type="Proteomes" id="UP001239994">
    <property type="component" value="Unassembled WGS sequence"/>
</dbReference>
<comment type="subunit">
    <text evidence="19">Interacts with EMP65.</text>
</comment>
<evidence type="ECO:0000256" key="12">
    <source>
        <dbReference type="ARBA" id="ARBA00022989"/>
    </source>
</evidence>
<name>A0AAD8ZE00_9TELE</name>
<keyword evidence="21" id="KW-0175">Coiled coil</keyword>
<dbReference type="Pfam" id="PF00350">
    <property type="entry name" value="Dynamin_N"/>
    <property type="match status" value="1"/>
</dbReference>
<evidence type="ECO:0000256" key="13">
    <source>
        <dbReference type="ARBA" id="ARBA00023134"/>
    </source>
</evidence>
<feature type="compositionally biased region" description="Polar residues" evidence="22">
    <location>
        <begin position="838"/>
        <end position="849"/>
    </location>
</feature>
<evidence type="ECO:0000256" key="21">
    <source>
        <dbReference type="SAM" id="Coils"/>
    </source>
</evidence>
<evidence type="ECO:0000256" key="22">
    <source>
        <dbReference type="SAM" id="MobiDB-lite"/>
    </source>
</evidence>
<feature type="region of interest" description="Disordered" evidence="22">
    <location>
        <begin position="1157"/>
        <end position="1193"/>
    </location>
</feature>
<feature type="domain" description="GED" evidence="24">
    <location>
        <begin position="683"/>
        <end position="780"/>
    </location>
</feature>
<dbReference type="SMART" id="SM00053">
    <property type="entry name" value="DYNc"/>
    <property type="match status" value="1"/>
</dbReference>
<dbReference type="Pfam" id="PF07738">
    <property type="entry name" value="Sad1_UNC"/>
    <property type="match status" value="1"/>
</dbReference>
<keyword evidence="4" id="KW-0963">Cytoplasm</keyword>
<evidence type="ECO:0000256" key="19">
    <source>
        <dbReference type="ARBA" id="ARBA00064635"/>
    </source>
</evidence>
<feature type="compositionally biased region" description="Pro residues" evidence="22">
    <location>
        <begin position="825"/>
        <end position="835"/>
    </location>
</feature>
<evidence type="ECO:0000313" key="27">
    <source>
        <dbReference type="EMBL" id="KAK1797301.1"/>
    </source>
</evidence>
<evidence type="ECO:0000259" key="23">
    <source>
        <dbReference type="PROSITE" id="PS50003"/>
    </source>
</evidence>
<evidence type="ECO:0000259" key="24">
    <source>
        <dbReference type="PROSITE" id="PS51388"/>
    </source>
</evidence>
<feature type="region of interest" description="Disordered" evidence="22">
    <location>
        <begin position="2337"/>
        <end position="2360"/>
    </location>
</feature>
<accession>A0AAD8ZE00</accession>
<evidence type="ECO:0000256" key="4">
    <source>
        <dbReference type="ARBA" id="ARBA00022490"/>
    </source>
</evidence>
<feature type="region of interest" description="Disordered" evidence="22">
    <location>
        <begin position="1594"/>
        <end position="1621"/>
    </location>
</feature>
<keyword evidence="28" id="KW-1185">Reference proteome</keyword>
<dbReference type="GO" id="GO:0098793">
    <property type="term" value="C:presynapse"/>
    <property type="evidence" value="ECO:0007669"/>
    <property type="project" value="GOC"/>
</dbReference>
<comment type="similarity">
    <text evidence="18">Belongs to the SLP1 family.</text>
</comment>
<dbReference type="GO" id="GO:0005874">
    <property type="term" value="C:microtubule"/>
    <property type="evidence" value="ECO:0007669"/>
    <property type="project" value="UniProtKB-KW"/>
</dbReference>
<feature type="region of interest" description="Disordered" evidence="22">
    <location>
        <begin position="1768"/>
        <end position="1789"/>
    </location>
</feature>
<evidence type="ECO:0000256" key="10">
    <source>
        <dbReference type="ARBA" id="ARBA00022801"/>
    </source>
</evidence>
<dbReference type="GO" id="GO:0003924">
    <property type="term" value="F:GTPase activity"/>
    <property type="evidence" value="ECO:0007669"/>
    <property type="project" value="InterPro"/>
</dbReference>
<dbReference type="PANTHER" id="PTHR11566:SF54">
    <property type="entry name" value="DYNAMIN-3"/>
    <property type="match status" value="1"/>
</dbReference>
<evidence type="ECO:0000256" key="20">
    <source>
        <dbReference type="RuleBase" id="RU003932"/>
    </source>
</evidence>
<keyword evidence="8" id="KW-0732">Signal</keyword>
<evidence type="ECO:0000256" key="15">
    <source>
        <dbReference type="ARBA" id="ARBA00023175"/>
    </source>
</evidence>
<sequence>MGNRGMEDLIPLVNSLQDAFSSIGQACNLDLPQIAVVGGQSAGKSSVLENFVGKDFLPRGSGIVTRRPLVLQLINAITEWGEFLHCKGKKFTDFDEVRQEIEAETDRVTGANKGISPVPINLRVYSPHVLNLTLIDLPGITKVPVGDQPADIEQQIRDMIMQFITRESCLILAVTPANTDLANSDALKLAKDVDPQGLRTIGVITKLDLMDEGTDARDVLENKLLPLRRGYIGVVNRSQKDIEGKKDIKAALAAERKFFLTHPSYRHLADSMGTPHLQKTLNQQLTNHIRDTLPAFRSKLQSQVLALDKEAEEYRHFRPDDPSRKTKALLQMVQQFAVDFEKRIEGSGDQVDTVELSGGAKINRIFHERFPFELVKMECDDKEMRREISYAIKNIHGIRTGLFTPDMAFEAIVKKQIVKLKEPCIKCIDLVIQELINTVRQCANKLGTFPMLREETERIVTSHIRERESRAKEQLYINMDTDDEKSWVVVHGRFFLYILPQVLLLIDVQLAYINTNHEDFIGFANVFFLTLPLSVIRKGWLTINNISIMKGGAKEYWFVLTAESLSWFKDDEAIADIFAGCFGFNPQEKEKKYMLPLDNLKVRDVEKGFMSSKHMFAIFNTEQRNVFKDNRFLELACNTQEEVDSWRASLLRAGVYPEKSSVESESSGASENFSMDPQLERKVETIRNLVESYMAIVNKCIRDLMPKTIMHLMIINVRFIPTVKDFINAELLAQLYSAGDQNALMDESQEQVQRREEVLRTHHALKEALAIIGDISTSTITTPLPPPVDSSWLQTGQGGGRRSPPPSPTAPRRMSAGQRPAGRGAPPPPSRPGPLGPFNSSGDSPQVPNRPNRAPPSVPRSLLKPPGRTAPLGPGTHIVSPALTPGASPRLLSRMAHSLSPHCSSQSSTGPALTRCIHVRVPCCSVLVSVFLAVLVPCRVSAPVIRMRWARARAGCQPGSEHRASCWAEILSTRAGLTSLQSPARRQAEERNLAHSYCLVVMHSVPLYTLAHNPHMPHSSRKPSTIRSLQLHKIQLDSTRFMTPQEIGEARTGVYVFSVHLLPKPAGCLHVDDSLQLQLQPLVRHPLQHGHCSEQDKPRPQNKTTPDITKQQEEAKQDSRDDETVSLELPALHTSVHSSQMDMGPVEEQQALENGLQEKGEKVERTTAEVELTPETGVPEPDPDQAVPESSIPQEQNIRSRITDLPFVPDVPGTASQSSPVSDILSSGATALSGLVPCGDADDSCTSASINTVSSTAACDAAESPPYDTILASGLPMVLENVSTPGAEKGTKGILDRANQGTNASSRLEVQDVHTTMESDPSVPSKDPEDIPTFDEWKKIMMEVENEKSQTTHTSCNGGSSTVKKVQKTTNYASVECGAKILCSNPEAKSTSAILMENMDMYMLNPCSNKIWFVIELCQPIQVKQLDIANFELFSSTPKDFLVSISDRYPTSKWAKLGTFHARDERTVQSFPLDEHLYAKYVKVELLSHFGSEHFCPLSLISISRSQVRFALRSVSASLFCDVRVFGTSMMEEYELNSEPSERLPFQDDDYDDPPRYAHSDDKTSKNLIGSAKDAILNMVNNIASNVLGGNPEDGSGGNYSSLDLNLTETSGTPATPTTPSDIMLEMLKTDQHNFNEITETLPIIEDRGGEAADGSMASLPETPSAVLPAVGSLVPESPDQQQIVTLLPKEEGEESEASDQSEQPPGSVTQEEEEQRVKAERDRQYSGVWESVRCHELTPHRCSYVLSLQEHLLQQCFPLLPFERKKEMRKNGQQSQSQPSMDRQETHTPVPVVVSSSITQELHTVEASSLPEASTSQVVVPHFPESESKPEVGLVDLAPSLTSTLLEPASAHTFASRATQAVDFLAPSATELSDQQLPPQVQSREKPRKLKNTSVLTSHLVSTSAPVLATRMDEAGHDPKPQSAPEKSSAEKDTLRVSVMTDTMDQAPFSPVSTPSGQSSQPAMTRTAAAAGTFTPMPITAPVDGMAVGAEPRGEELLEDMTLGGHAANGQPSQPSPTEFYAEMLSTTDAPVPGSNQKESVFMRLNNRIKALEMNMSLSGRYLEQLSQRYRRQMEEMQKAFNKTIIKLQNTSRMAEEQDQKQTESIQVLQGQLENVTQLLLNLSARVSQLQTEVSDRHSYLLLCLILFVVVQVSDRHSYLLLCLILCLLLGLAVCTNFCCVSTERPSTEHDVSLTQTYSYCCPERASPGYEDVSPKRRASFPLTQSSGQILPTEGPHEACNVVTGNKKKKRCKMKSRGMPETITPTLLSVPNGALPCNGCPPQGLDLKPSSACVLGPLPFSLGDPPSEGSSEASSQSDEPSFCGITPCSRLCDGLPPLKSHSEQRSYKRRRSKTGGPVAEQLLQSVQCNGPPVGPGPSLDGFNRARTEWSAGRVGKSDLSRLS</sequence>
<keyword evidence="10" id="KW-0378">Hydrolase</keyword>
<feature type="region of interest" description="Disordered" evidence="22">
    <location>
        <begin position="1914"/>
        <end position="1934"/>
    </location>
</feature>
<dbReference type="EC" id="3.6.5.5" evidence="3"/>
<dbReference type="SUPFAM" id="SSF50729">
    <property type="entry name" value="PH domain-like"/>
    <property type="match status" value="1"/>
</dbReference>
<dbReference type="Pfam" id="PF01031">
    <property type="entry name" value="Dynamin_M"/>
    <property type="match status" value="1"/>
</dbReference>
<keyword evidence="9 20" id="KW-0547">Nucleotide-binding</keyword>
<dbReference type="FunFam" id="2.60.120.260:FF:000099">
    <property type="entry name" value="Uncharacterized protein, isoform C"/>
    <property type="match status" value="1"/>
</dbReference>
<keyword evidence="7" id="KW-0493">Microtubule</keyword>
<evidence type="ECO:0000256" key="5">
    <source>
        <dbReference type="ARBA" id="ARBA00022583"/>
    </source>
</evidence>
<evidence type="ECO:0000256" key="1">
    <source>
        <dbReference type="ARBA" id="ARBA00004389"/>
    </source>
</evidence>
<dbReference type="InterPro" id="IPR001849">
    <property type="entry name" value="PH_domain"/>
</dbReference>
<dbReference type="GO" id="GO:0005525">
    <property type="term" value="F:GTP binding"/>
    <property type="evidence" value="ECO:0007669"/>
    <property type="project" value="UniProtKB-KW"/>
</dbReference>
<dbReference type="InterPro" id="IPR001401">
    <property type="entry name" value="Dynamin_GTPase"/>
</dbReference>
<feature type="region of interest" description="Disordered" evidence="22">
    <location>
        <begin position="778"/>
        <end position="887"/>
    </location>
</feature>
<dbReference type="EMBL" id="JAROKS010000014">
    <property type="protein sequence ID" value="KAK1797301.1"/>
    <property type="molecule type" value="Genomic_DNA"/>
</dbReference>
<evidence type="ECO:0000256" key="17">
    <source>
        <dbReference type="ARBA" id="ARBA00046288"/>
    </source>
</evidence>
<feature type="compositionally biased region" description="Low complexity" evidence="22">
    <location>
        <begin position="1608"/>
        <end position="1620"/>
    </location>
</feature>
<dbReference type="InterPro" id="IPR008979">
    <property type="entry name" value="Galactose-bd-like_sf"/>
</dbReference>
<keyword evidence="14" id="KW-0472">Membrane</keyword>
<feature type="region of interest" description="Disordered" evidence="22">
    <location>
        <begin position="1871"/>
        <end position="1898"/>
    </location>
</feature>
<dbReference type="InterPro" id="IPR027417">
    <property type="entry name" value="P-loop_NTPase"/>
</dbReference>
<feature type="compositionally biased region" description="Polar residues" evidence="22">
    <location>
        <begin position="1772"/>
        <end position="1782"/>
    </location>
</feature>
<dbReference type="SUPFAM" id="SSF49785">
    <property type="entry name" value="Galactose-binding domain-like"/>
    <property type="match status" value="1"/>
</dbReference>
<dbReference type="PROSITE" id="PS50003">
    <property type="entry name" value="PH_DOMAIN"/>
    <property type="match status" value="1"/>
</dbReference>
<dbReference type="GO" id="GO:0005886">
    <property type="term" value="C:plasma membrane"/>
    <property type="evidence" value="ECO:0007669"/>
    <property type="project" value="TreeGrafter"/>
</dbReference>
<feature type="compositionally biased region" description="Polar residues" evidence="22">
    <location>
        <begin position="1871"/>
        <end position="1883"/>
    </location>
</feature>
<dbReference type="InterPro" id="IPR012919">
    <property type="entry name" value="SUN_dom"/>
</dbReference>
<evidence type="ECO:0000259" key="25">
    <source>
        <dbReference type="PROSITE" id="PS51469"/>
    </source>
</evidence>
<dbReference type="FunFam" id="3.40.50.300:FF:000045">
    <property type="entry name" value="dynamin-1 isoform X2"/>
    <property type="match status" value="1"/>
</dbReference>
<proteinExistence type="inferred from homology"/>
<dbReference type="CDD" id="cd01256">
    <property type="entry name" value="PH_dynamin"/>
    <property type="match status" value="1"/>
</dbReference>
<evidence type="ECO:0000256" key="11">
    <source>
        <dbReference type="ARBA" id="ARBA00022824"/>
    </source>
</evidence>
<organism evidence="27 28">
    <name type="scientific">Electrophorus voltai</name>
    <dbReference type="NCBI Taxonomy" id="2609070"/>
    <lineage>
        <taxon>Eukaryota</taxon>
        <taxon>Metazoa</taxon>
        <taxon>Chordata</taxon>
        <taxon>Craniata</taxon>
        <taxon>Vertebrata</taxon>
        <taxon>Euteleostomi</taxon>
        <taxon>Actinopterygii</taxon>
        <taxon>Neopterygii</taxon>
        <taxon>Teleostei</taxon>
        <taxon>Ostariophysi</taxon>
        <taxon>Gymnotiformes</taxon>
        <taxon>Gymnotoidei</taxon>
        <taxon>Gymnotidae</taxon>
        <taxon>Electrophorus</taxon>
    </lineage>
</organism>
<dbReference type="PROSITE" id="PS51388">
    <property type="entry name" value="GED"/>
    <property type="match status" value="1"/>
</dbReference>
<feature type="domain" description="PH" evidence="23">
    <location>
        <begin position="534"/>
        <end position="655"/>
    </location>
</feature>
<keyword evidence="11" id="KW-0256">Endoplasmic reticulum</keyword>
<comment type="similarity">
    <text evidence="20">Belongs to the TRAFAC class dynamin-like GTPase superfamily. Dynamin/Fzo/YdjA family.</text>
</comment>
<feature type="compositionally biased region" description="Basic and acidic residues" evidence="22">
    <location>
        <begin position="1553"/>
        <end position="1565"/>
    </location>
</feature>